<protein>
    <submittedName>
        <fullName evidence="2">Uncharacterized protein</fullName>
    </submittedName>
</protein>
<dbReference type="EMBL" id="GG745349">
    <property type="protein sequence ID" value="KNE66328.1"/>
    <property type="molecule type" value="Genomic_DNA"/>
</dbReference>
<feature type="region of interest" description="Disordered" evidence="1">
    <location>
        <begin position="355"/>
        <end position="401"/>
    </location>
</feature>
<name>A0A0L0SUR8_ALLM3</name>
<accession>A0A0L0SUR8</accession>
<evidence type="ECO:0000313" key="3">
    <source>
        <dbReference type="Proteomes" id="UP000054350"/>
    </source>
</evidence>
<feature type="region of interest" description="Disordered" evidence="1">
    <location>
        <begin position="1"/>
        <end position="119"/>
    </location>
</feature>
<dbReference type="AlphaFoldDB" id="A0A0L0SUR8"/>
<feature type="compositionally biased region" description="Polar residues" evidence="1">
    <location>
        <begin position="97"/>
        <end position="108"/>
    </location>
</feature>
<proteinExistence type="predicted"/>
<evidence type="ECO:0000313" key="2">
    <source>
        <dbReference type="EMBL" id="KNE66328.1"/>
    </source>
</evidence>
<reference evidence="3" key="2">
    <citation type="submission" date="2009-11" db="EMBL/GenBank/DDBJ databases">
        <title>The Genome Sequence of Allomyces macrogynus strain ATCC 38327.</title>
        <authorList>
            <consortium name="The Broad Institute Genome Sequencing Platform"/>
            <person name="Russ C."/>
            <person name="Cuomo C."/>
            <person name="Shea T."/>
            <person name="Young S.K."/>
            <person name="Zeng Q."/>
            <person name="Koehrsen M."/>
            <person name="Haas B."/>
            <person name="Borodovsky M."/>
            <person name="Guigo R."/>
            <person name="Alvarado L."/>
            <person name="Berlin A."/>
            <person name="Borenstein D."/>
            <person name="Chen Z."/>
            <person name="Engels R."/>
            <person name="Freedman E."/>
            <person name="Gellesch M."/>
            <person name="Goldberg J."/>
            <person name="Griggs A."/>
            <person name="Gujja S."/>
            <person name="Heiman D."/>
            <person name="Hepburn T."/>
            <person name="Howarth C."/>
            <person name="Jen D."/>
            <person name="Larson L."/>
            <person name="Lewis B."/>
            <person name="Mehta T."/>
            <person name="Park D."/>
            <person name="Pearson M."/>
            <person name="Roberts A."/>
            <person name="Saif S."/>
            <person name="Shenoy N."/>
            <person name="Sisk P."/>
            <person name="Stolte C."/>
            <person name="Sykes S."/>
            <person name="Walk T."/>
            <person name="White J."/>
            <person name="Yandava C."/>
            <person name="Burger G."/>
            <person name="Gray M.W."/>
            <person name="Holland P.W.H."/>
            <person name="King N."/>
            <person name="Lang F.B.F."/>
            <person name="Roger A.J."/>
            <person name="Ruiz-Trillo I."/>
            <person name="Lander E."/>
            <person name="Nusbaum C."/>
        </authorList>
    </citation>
    <scope>NUCLEOTIDE SEQUENCE [LARGE SCALE GENOMIC DNA]</scope>
    <source>
        <strain evidence="3">ATCC 38327</strain>
    </source>
</reference>
<feature type="region of interest" description="Disordered" evidence="1">
    <location>
        <begin position="144"/>
        <end position="196"/>
    </location>
</feature>
<sequence>MKRDLVHTVSSSGSGISQRVCGGSAAAAAPTAPATARLRPRRPPPPCAHTARARHDPVLGVVVPTVPPRTSSTCSRPPTTTSTGPVPPNAPQKPHPHQSSTISASSNFPSPPTGGAQYATGSVPARVAVPPAFAAAAAAARHAAAHGIGPRPAASTTRVRTDHQHRHSSSDPTGGSDHHGPSANEGSGHGSSSSSPSGTLLPSVFFQCAAFPGNYALVRTSESRCEFLPVVPSAPSKAVLAASKRAAERARRRITLIKPSKHSLRGSGHGSSSSSPSGTLLPSVFFQCAAFPGNYALVRTSESRCEFLPVVPSAPSKAVLAASKRAAERARRRITLIKPSKHSLRGRPAVLMAAETAEEAAAAEEEAEDELASLPGDKRDNGAAPPPLPPLPGQGVPPEASIICCPRSRTGVAIQDPKSRVMICDPLVKTRRMATLRGGNDHHHHHYDEVASHRSRSSGSSRGSRNDPYVLRLSSVKDHSDSRILFFHVLVLPEGHLDDSSSVRTHDSNASIRADTSSAAAARLDEQLKYASALDLLDPAPKRVIFRSSDGRYLAVRMPAGYHQSRPRRPGSGPQVLANHHPGGSMHIKPASVQVASHRSRSSGSSRGSRNDPYVLRLSSVKDHSDSRILFFHVLVLPEGHLDDSSSVRTHDSNASIRADTSSAAAARLDEQLKYASALDLLDPAPKRVIFRSSDGRYLAVRMPAGYHQSRPRRPGSGPQVLANHHPGGSMHIKPASVQDIQGLHARDGNEVVLRIMSRTQANGTNARQIAPFAAYFADMAPIVHFVQSAV</sequence>
<evidence type="ECO:0000256" key="1">
    <source>
        <dbReference type="SAM" id="MobiDB-lite"/>
    </source>
</evidence>
<feature type="region of interest" description="Disordered" evidence="1">
    <location>
        <begin position="438"/>
        <end position="468"/>
    </location>
</feature>
<dbReference type="Proteomes" id="UP000054350">
    <property type="component" value="Unassembled WGS sequence"/>
</dbReference>
<feature type="region of interest" description="Disordered" evidence="1">
    <location>
        <begin position="561"/>
        <end position="613"/>
    </location>
</feature>
<feature type="compositionally biased region" description="Low complexity" evidence="1">
    <location>
        <begin position="25"/>
        <end position="37"/>
    </location>
</feature>
<feature type="compositionally biased region" description="Low complexity" evidence="1">
    <location>
        <begin position="58"/>
        <end position="84"/>
    </location>
</feature>
<feature type="compositionally biased region" description="Polar residues" evidence="1">
    <location>
        <begin position="8"/>
        <end position="17"/>
    </location>
</feature>
<organism evidence="2 3">
    <name type="scientific">Allomyces macrogynus (strain ATCC 38327)</name>
    <name type="common">Allomyces javanicus var. macrogynus</name>
    <dbReference type="NCBI Taxonomy" id="578462"/>
    <lineage>
        <taxon>Eukaryota</taxon>
        <taxon>Fungi</taxon>
        <taxon>Fungi incertae sedis</taxon>
        <taxon>Blastocladiomycota</taxon>
        <taxon>Blastocladiomycetes</taxon>
        <taxon>Blastocladiales</taxon>
        <taxon>Blastocladiaceae</taxon>
        <taxon>Allomyces</taxon>
    </lineage>
</organism>
<keyword evidence="3" id="KW-1185">Reference proteome</keyword>
<dbReference type="OrthoDB" id="5600416at2759"/>
<feature type="compositionally biased region" description="Acidic residues" evidence="1">
    <location>
        <begin position="356"/>
        <end position="371"/>
    </location>
</feature>
<reference evidence="2 3" key="1">
    <citation type="submission" date="2009-11" db="EMBL/GenBank/DDBJ databases">
        <title>Annotation of Allomyces macrogynus ATCC 38327.</title>
        <authorList>
            <consortium name="The Broad Institute Genome Sequencing Platform"/>
            <person name="Russ C."/>
            <person name="Cuomo C."/>
            <person name="Burger G."/>
            <person name="Gray M.W."/>
            <person name="Holland P.W.H."/>
            <person name="King N."/>
            <person name="Lang F.B.F."/>
            <person name="Roger A.J."/>
            <person name="Ruiz-Trillo I."/>
            <person name="Young S.K."/>
            <person name="Zeng Q."/>
            <person name="Gargeya S."/>
            <person name="Fitzgerald M."/>
            <person name="Haas B."/>
            <person name="Abouelleil A."/>
            <person name="Alvarado L."/>
            <person name="Arachchi H.M."/>
            <person name="Berlin A."/>
            <person name="Chapman S.B."/>
            <person name="Gearin G."/>
            <person name="Goldberg J."/>
            <person name="Griggs A."/>
            <person name="Gujja S."/>
            <person name="Hansen M."/>
            <person name="Heiman D."/>
            <person name="Howarth C."/>
            <person name="Larimer J."/>
            <person name="Lui A."/>
            <person name="MacDonald P.J.P."/>
            <person name="McCowen C."/>
            <person name="Montmayeur A."/>
            <person name="Murphy C."/>
            <person name="Neiman D."/>
            <person name="Pearson M."/>
            <person name="Priest M."/>
            <person name="Roberts A."/>
            <person name="Saif S."/>
            <person name="Shea T."/>
            <person name="Sisk P."/>
            <person name="Stolte C."/>
            <person name="Sykes S."/>
            <person name="Wortman J."/>
            <person name="Nusbaum C."/>
            <person name="Birren B."/>
        </authorList>
    </citation>
    <scope>NUCLEOTIDE SEQUENCE [LARGE SCALE GENOMIC DNA]</scope>
    <source>
        <strain evidence="2 3">ATCC 38327</strain>
    </source>
</reference>
<dbReference type="VEuPathDB" id="FungiDB:AMAG_10552"/>
<gene>
    <name evidence="2" type="ORF">AMAG_10552</name>
</gene>